<proteinExistence type="predicted"/>
<accession>A0A0E9PPA2</accession>
<reference evidence="1" key="1">
    <citation type="submission" date="2014-11" db="EMBL/GenBank/DDBJ databases">
        <authorList>
            <person name="Amaro Gonzalez C."/>
        </authorList>
    </citation>
    <scope>NUCLEOTIDE SEQUENCE</scope>
</reference>
<evidence type="ECO:0000313" key="1">
    <source>
        <dbReference type="EMBL" id="JAH06127.1"/>
    </source>
</evidence>
<sequence length="40" mass="4637">MFQTVAFGRSKVRPMSQTVSVSYHSASQWHNNRLQRQSKA</sequence>
<name>A0A0E9PPA2_ANGAN</name>
<dbReference type="AlphaFoldDB" id="A0A0E9PPA2"/>
<dbReference type="EMBL" id="GBXM01102450">
    <property type="protein sequence ID" value="JAH06127.1"/>
    <property type="molecule type" value="Transcribed_RNA"/>
</dbReference>
<protein>
    <submittedName>
        <fullName evidence="1">Uncharacterized protein</fullName>
    </submittedName>
</protein>
<reference evidence="1" key="2">
    <citation type="journal article" date="2015" name="Fish Shellfish Immunol.">
        <title>Early steps in the European eel (Anguilla anguilla)-Vibrio vulnificus interaction in the gills: Role of the RtxA13 toxin.</title>
        <authorList>
            <person name="Callol A."/>
            <person name="Pajuelo D."/>
            <person name="Ebbesson L."/>
            <person name="Teles M."/>
            <person name="MacKenzie S."/>
            <person name="Amaro C."/>
        </authorList>
    </citation>
    <scope>NUCLEOTIDE SEQUENCE</scope>
</reference>
<organism evidence="1">
    <name type="scientific">Anguilla anguilla</name>
    <name type="common">European freshwater eel</name>
    <name type="synonym">Muraena anguilla</name>
    <dbReference type="NCBI Taxonomy" id="7936"/>
    <lineage>
        <taxon>Eukaryota</taxon>
        <taxon>Metazoa</taxon>
        <taxon>Chordata</taxon>
        <taxon>Craniata</taxon>
        <taxon>Vertebrata</taxon>
        <taxon>Euteleostomi</taxon>
        <taxon>Actinopterygii</taxon>
        <taxon>Neopterygii</taxon>
        <taxon>Teleostei</taxon>
        <taxon>Anguilliformes</taxon>
        <taxon>Anguillidae</taxon>
        <taxon>Anguilla</taxon>
    </lineage>
</organism>